<evidence type="ECO:0000259" key="1">
    <source>
        <dbReference type="Pfam" id="PF08241"/>
    </source>
</evidence>
<dbReference type="EMBL" id="JAGSPJ010000002">
    <property type="protein sequence ID" value="MBR7799786.1"/>
    <property type="molecule type" value="Genomic_DNA"/>
</dbReference>
<dbReference type="GO" id="GO:0032259">
    <property type="term" value="P:methylation"/>
    <property type="evidence" value="ECO:0007669"/>
    <property type="project" value="UniProtKB-KW"/>
</dbReference>
<dbReference type="InterPro" id="IPR013216">
    <property type="entry name" value="Methyltransf_11"/>
</dbReference>
<dbReference type="RefSeq" id="WP_212674901.1">
    <property type="nucleotide sequence ID" value="NZ_JAGSPJ010000002.1"/>
</dbReference>
<dbReference type="CDD" id="cd02440">
    <property type="entry name" value="AdoMet_MTases"/>
    <property type="match status" value="1"/>
</dbReference>
<evidence type="ECO:0000313" key="3">
    <source>
        <dbReference type="Proteomes" id="UP000678545"/>
    </source>
</evidence>
<gene>
    <name evidence="2" type="ORF">KDM90_07245</name>
</gene>
<reference evidence="2" key="1">
    <citation type="submission" date="2021-04" db="EMBL/GenBank/DDBJ databases">
        <title>novel species isolated from subtropical streams in China.</title>
        <authorList>
            <person name="Lu H."/>
        </authorList>
    </citation>
    <scope>NUCLEOTIDE SEQUENCE</scope>
    <source>
        <strain evidence="2">FT137W</strain>
    </source>
</reference>
<evidence type="ECO:0000313" key="2">
    <source>
        <dbReference type="EMBL" id="MBR7799786.1"/>
    </source>
</evidence>
<dbReference type="GO" id="GO:0008757">
    <property type="term" value="F:S-adenosylmethionine-dependent methyltransferase activity"/>
    <property type="evidence" value="ECO:0007669"/>
    <property type="project" value="InterPro"/>
</dbReference>
<proteinExistence type="predicted"/>
<accession>A0A941IEM4</accession>
<dbReference type="Gene3D" id="3.40.50.150">
    <property type="entry name" value="Vaccinia Virus protein VP39"/>
    <property type="match status" value="1"/>
</dbReference>
<comment type="caution">
    <text evidence="2">The sequence shown here is derived from an EMBL/GenBank/DDBJ whole genome shotgun (WGS) entry which is preliminary data.</text>
</comment>
<keyword evidence="2" id="KW-0489">Methyltransferase</keyword>
<dbReference type="AlphaFoldDB" id="A0A941IEM4"/>
<dbReference type="SUPFAM" id="SSF53335">
    <property type="entry name" value="S-adenosyl-L-methionine-dependent methyltransferases"/>
    <property type="match status" value="1"/>
</dbReference>
<dbReference type="Proteomes" id="UP000678545">
    <property type="component" value="Unassembled WGS sequence"/>
</dbReference>
<organism evidence="2 3">
    <name type="scientific">Undibacterium fentianense</name>
    <dbReference type="NCBI Taxonomy" id="2828728"/>
    <lineage>
        <taxon>Bacteria</taxon>
        <taxon>Pseudomonadati</taxon>
        <taxon>Pseudomonadota</taxon>
        <taxon>Betaproteobacteria</taxon>
        <taxon>Burkholderiales</taxon>
        <taxon>Oxalobacteraceae</taxon>
        <taxon>Undibacterium</taxon>
    </lineage>
</organism>
<dbReference type="PANTHER" id="PTHR43861:SF1">
    <property type="entry name" value="TRANS-ACONITATE 2-METHYLTRANSFERASE"/>
    <property type="match status" value="1"/>
</dbReference>
<dbReference type="PANTHER" id="PTHR43861">
    <property type="entry name" value="TRANS-ACONITATE 2-METHYLTRANSFERASE-RELATED"/>
    <property type="match status" value="1"/>
</dbReference>
<name>A0A941IEM4_9BURK</name>
<sequence>MTTATHNTQLWNQNADAWSEGIASAKDQINESFGIPYFLGLLGDIHGLQVLDAGCGEGRSTRHLARRGGLMTGIDIAESMIANAKKKAVDSAIKDTAPINYFVDSCQQIKSAEDKQYDLVTSYMALMDTPDLPQVLAEFFRVLKPGGKLAVMVRHPCFFTPGMKILNNQNAQRVALTVSNYFLRQAYVEKWSFSEQDGNAFQVTRYPYTISDYLQNLLKVGFQLSQVVEPRPTAPMVNQEPRLQFWQQHAALYLFFSATKPT</sequence>
<protein>
    <submittedName>
        <fullName evidence="2">Class I SAM-dependent methyltransferase</fullName>
    </submittedName>
</protein>
<dbReference type="InterPro" id="IPR029063">
    <property type="entry name" value="SAM-dependent_MTases_sf"/>
</dbReference>
<dbReference type="Pfam" id="PF08241">
    <property type="entry name" value="Methyltransf_11"/>
    <property type="match status" value="1"/>
</dbReference>
<feature type="domain" description="Methyltransferase type 11" evidence="1">
    <location>
        <begin position="51"/>
        <end position="150"/>
    </location>
</feature>
<keyword evidence="3" id="KW-1185">Reference proteome</keyword>
<keyword evidence="2" id="KW-0808">Transferase</keyword>